<dbReference type="GO" id="GO:0001671">
    <property type="term" value="F:ATPase activator activity"/>
    <property type="evidence" value="ECO:0007669"/>
    <property type="project" value="InterPro"/>
</dbReference>
<reference evidence="2 3" key="1">
    <citation type="journal article" date="2018" name="MBio">
        <title>Comparative Genomics Reveals the Core Gene Toolbox for the Fungus-Insect Symbiosis.</title>
        <authorList>
            <person name="Wang Y."/>
            <person name="Stata M."/>
            <person name="Wang W."/>
            <person name="Stajich J.E."/>
            <person name="White M.M."/>
            <person name="Moncalvo J.M."/>
        </authorList>
    </citation>
    <scope>NUCLEOTIDE SEQUENCE [LARGE SCALE GENOMIC DNA]</scope>
    <source>
        <strain evidence="2 3">SC-DP-2</strain>
    </source>
</reference>
<keyword evidence="1" id="KW-0539">Nucleus</keyword>
<accession>A0A2T9Z807</accession>
<dbReference type="EMBL" id="MBFS01001684">
    <property type="protein sequence ID" value="PVV00729.1"/>
    <property type="molecule type" value="Genomic_DNA"/>
</dbReference>
<organism evidence="2 3">
    <name type="scientific">Smittium megazygosporum</name>
    <dbReference type="NCBI Taxonomy" id="133381"/>
    <lineage>
        <taxon>Eukaryota</taxon>
        <taxon>Fungi</taxon>
        <taxon>Fungi incertae sedis</taxon>
        <taxon>Zoopagomycota</taxon>
        <taxon>Kickxellomycotina</taxon>
        <taxon>Harpellomycetes</taxon>
        <taxon>Harpellales</taxon>
        <taxon>Legeriomycetaceae</taxon>
        <taxon>Smittium</taxon>
    </lineage>
</organism>
<sequence length="402" mass="46235">MSEELISEQQTAIFQLSILEYLERLPHGLTDKLYLKPASCFAIFRYFNKQLQSLKKLNILIEENLKLSLQPNFKKQFISSITGGFQQGNFVQLKGESYKTKKTAILDIYAAEKWESVLNYMAGTATKKTQPSRNVLLLLSKSGLMQGQSTSSQITSKGFQFLLYNICEQVWMILLQYLYMKEEENDNVVEILSVFFELSSLEFGKKYKISHLSNLEIQVLRDLEHLGFVYRKTPNDDVIIPTRLITILTGASISSVKQTLSTLNRRNNDPEYPDSHIISTSDNQVQENEANELGFIILETNYRLYAYTDSVLQISILSLFTDMYYRFSNLVVGSVTRDSVRRAFTKAYLYQDFSRQSDYEAVYQYAQQLGVVLWSDDKRRILSISVDGHDAVKGHVNSSKLE</sequence>
<evidence type="ECO:0000313" key="2">
    <source>
        <dbReference type="EMBL" id="PVV00729.1"/>
    </source>
</evidence>
<keyword evidence="1" id="KW-0804">Transcription</keyword>
<dbReference type="Pfam" id="PF03849">
    <property type="entry name" value="Tfb2"/>
    <property type="match status" value="1"/>
</dbReference>
<keyword evidence="3" id="KW-1185">Reference proteome</keyword>
<proteinExistence type="inferred from homology"/>
<dbReference type="InterPro" id="IPR004598">
    <property type="entry name" value="TFIIH_p52/Tfb2"/>
</dbReference>
<comment type="subcellular location">
    <subcellularLocation>
        <location evidence="1">Nucleus</location>
    </subcellularLocation>
</comment>
<dbReference type="GO" id="GO:0006289">
    <property type="term" value="P:nucleotide-excision repair"/>
    <property type="evidence" value="ECO:0007669"/>
    <property type="project" value="InterPro"/>
</dbReference>
<comment type="function">
    <text evidence="1">Component of the general transcription and DNA repair factor IIH (TFIIH) core complex which is involved in general and transcription-coupled nucleotide excision repair (NER) of damaged DNA.</text>
</comment>
<keyword evidence="1" id="KW-0234">DNA repair</keyword>
<dbReference type="STRING" id="133381.A0A2T9Z807"/>
<dbReference type="AlphaFoldDB" id="A0A2T9Z807"/>
<dbReference type="GO" id="GO:0000439">
    <property type="term" value="C:transcription factor TFIIH core complex"/>
    <property type="evidence" value="ECO:0007669"/>
    <property type="project" value="InterPro"/>
</dbReference>
<dbReference type="Gene3D" id="3.30.70.2610">
    <property type="match status" value="1"/>
</dbReference>
<evidence type="ECO:0000313" key="3">
    <source>
        <dbReference type="Proteomes" id="UP000245609"/>
    </source>
</evidence>
<dbReference type="Proteomes" id="UP000245609">
    <property type="component" value="Unassembled WGS sequence"/>
</dbReference>
<comment type="caution">
    <text evidence="2">The sequence shown here is derived from an EMBL/GenBank/DDBJ whole genome shotgun (WGS) entry which is preliminary data.</text>
</comment>
<dbReference type="GO" id="GO:0003690">
    <property type="term" value="F:double-stranded DNA binding"/>
    <property type="evidence" value="ECO:0007669"/>
    <property type="project" value="TreeGrafter"/>
</dbReference>
<dbReference type="PANTHER" id="PTHR13152:SF0">
    <property type="entry name" value="GENERAL TRANSCRIPTION FACTOR IIH SUBUNIT 4"/>
    <property type="match status" value="1"/>
</dbReference>
<keyword evidence="1" id="KW-0227">DNA damage</keyword>
<dbReference type="PANTHER" id="PTHR13152">
    <property type="entry name" value="TFIIH, POLYPEPTIDE 4"/>
    <property type="match status" value="1"/>
</dbReference>
<keyword evidence="1" id="KW-0805">Transcription regulation</keyword>
<dbReference type="OrthoDB" id="364513at2759"/>
<name>A0A2T9Z807_9FUNG</name>
<comment type="similarity">
    <text evidence="1">Belongs to the TFB2 family.</text>
</comment>
<evidence type="ECO:0000256" key="1">
    <source>
        <dbReference type="RuleBase" id="RU364024"/>
    </source>
</evidence>
<dbReference type="GO" id="GO:0005675">
    <property type="term" value="C:transcription factor TFIIH holo complex"/>
    <property type="evidence" value="ECO:0007669"/>
    <property type="project" value="TreeGrafter"/>
</dbReference>
<protein>
    <recommendedName>
        <fullName evidence="1">RNA polymerase II transcription factor B subunit 2</fullName>
    </recommendedName>
</protein>
<gene>
    <name evidence="2" type="ORF">BB560_004874</name>
</gene>